<sequence length="130" mass="13909">MSRKVERVSECPRILDLVRSLSVQVKAPKGSNEGGSEGRSCCAEARPTFPDVRIQVEDIILGNRDAKQPLVISHSPKTGATLYATSAISFNGRSLTGLRPLSVSRKGGVSVCLNVPRTSPRPRPKPQCAG</sequence>
<accession>A0A8X6XQV1</accession>
<dbReference type="Proteomes" id="UP000886998">
    <property type="component" value="Unassembled WGS sequence"/>
</dbReference>
<dbReference type="AlphaFoldDB" id="A0A8X6XQV1"/>
<protein>
    <submittedName>
        <fullName evidence="1">Uncharacterized protein</fullName>
    </submittedName>
</protein>
<evidence type="ECO:0000313" key="1">
    <source>
        <dbReference type="EMBL" id="GFY57636.1"/>
    </source>
</evidence>
<reference evidence="1" key="1">
    <citation type="submission" date="2020-08" db="EMBL/GenBank/DDBJ databases">
        <title>Multicomponent nature underlies the extraordinary mechanical properties of spider dragline silk.</title>
        <authorList>
            <person name="Kono N."/>
            <person name="Nakamura H."/>
            <person name="Mori M."/>
            <person name="Yoshida Y."/>
            <person name="Ohtoshi R."/>
            <person name="Malay A.D."/>
            <person name="Moran D.A.P."/>
            <person name="Tomita M."/>
            <person name="Numata K."/>
            <person name="Arakawa K."/>
        </authorList>
    </citation>
    <scope>NUCLEOTIDE SEQUENCE</scope>
</reference>
<comment type="caution">
    <text evidence="1">The sequence shown here is derived from an EMBL/GenBank/DDBJ whole genome shotgun (WGS) entry which is preliminary data.</text>
</comment>
<proteinExistence type="predicted"/>
<evidence type="ECO:0000313" key="2">
    <source>
        <dbReference type="Proteomes" id="UP000886998"/>
    </source>
</evidence>
<gene>
    <name evidence="1" type="ORF">TNIN_242271</name>
</gene>
<keyword evidence="2" id="KW-1185">Reference proteome</keyword>
<dbReference type="EMBL" id="BMAV01011633">
    <property type="protein sequence ID" value="GFY57636.1"/>
    <property type="molecule type" value="Genomic_DNA"/>
</dbReference>
<organism evidence="1 2">
    <name type="scientific">Trichonephila inaurata madagascariensis</name>
    <dbReference type="NCBI Taxonomy" id="2747483"/>
    <lineage>
        <taxon>Eukaryota</taxon>
        <taxon>Metazoa</taxon>
        <taxon>Ecdysozoa</taxon>
        <taxon>Arthropoda</taxon>
        <taxon>Chelicerata</taxon>
        <taxon>Arachnida</taxon>
        <taxon>Araneae</taxon>
        <taxon>Araneomorphae</taxon>
        <taxon>Entelegynae</taxon>
        <taxon>Araneoidea</taxon>
        <taxon>Nephilidae</taxon>
        <taxon>Trichonephila</taxon>
        <taxon>Trichonephila inaurata</taxon>
    </lineage>
</organism>
<name>A0A8X6XQV1_9ARAC</name>